<dbReference type="Proteomes" id="UP001068021">
    <property type="component" value="Unassembled WGS sequence"/>
</dbReference>
<sequence length="62" mass="7203">MNKIINHFTNENIILTDDAVKYLKSNDYPLECSKLITDYIKRNNLNISVLSLELINKFQSGE</sequence>
<keyword evidence="3" id="KW-1185">Reference proteome</keyword>
<evidence type="ECO:0000313" key="1">
    <source>
        <dbReference type="EMBL" id="MCZ3365400.1"/>
    </source>
</evidence>
<proteinExistence type="predicted"/>
<organism evidence="2">
    <name type="scientific">Methanobacterium veterum</name>
    <dbReference type="NCBI Taxonomy" id="408577"/>
    <lineage>
        <taxon>Archaea</taxon>
        <taxon>Methanobacteriati</taxon>
        <taxon>Methanobacteriota</taxon>
        <taxon>Methanomada group</taxon>
        <taxon>Methanobacteria</taxon>
        <taxon>Methanobacteriales</taxon>
        <taxon>Methanobacteriaceae</taxon>
        <taxon>Methanobacterium</taxon>
    </lineage>
</organism>
<dbReference type="EMBL" id="JAPVES010000030">
    <property type="protein sequence ID" value="MCZ3373151.1"/>
    <property type="molecule type" value="Genomic_DNA"/>
</dbReference>
<dbReference type="EMBL" id="JAPVER010000020">
    <property type="protein sequence ID" value="MCZ3365400.1"/>
    <property type="molecule type" value="Genomic_DNA"/>
</dbReference>
<gene>
    <name evidence="2" type="ORF">O3H35_10950</name>
    <name evidence="1" type="ORF">O3H54_05850</name>
</gene>
<evidence type="ECO:0000313" key="2">
    <source>
        <dbReference type="EMBL" id="MCZ3373151.1"/>
    </source>
</evidence>
<comment type="caution">
    <text evidence="2">The sequence shown here is derived from an EMBL/GenBank/DDBJ whole genome shotgun (WGS) entry which is preliminary data.</text>
</comment>
<protein>
    <submittedName>
        <fullName evidence="2">Uncharacterized protein</fullName>
    </submittedName>
</protein>
<dbReference type="RefSeq" id="WP_048081359.1">
    <property type="nucleotide sequence ID" value="NZ_JAPVER010000020.1"/>
</dbReference>
<dbReference type="Proteomes" id="UP001074446">
    <property type="component" value="Unassembled WGS sequence"/>
</dbReference>
<name>A0A9E5A5W6_9EURY</name>
<dbReference type="AlphaFoldDB" id="A0A9E5A5W6"/>
<reference evidence="2" key="1">
    <citation type="submission" date="2022-12" db="EMBL/GenBank/DDBJ databases">
        <title>Reclassification of two methanogenic archaea species isolated from the Kolyma lowland permafrost.</title>
        <authorList>
            <person name="Trubitsyn V.E."/>
            <person name="Rivkina E.M."/>
            <person name="Shcherbakova V.A."/>
        </authorList>
    </citation>
    <scope>NUCLEOTIDE SEQUENCE</scope>
    <source>
        <strain evidence="1">M2</strain>
        <strain evidence="2">MK4</strain>
    </source>
</reference>
<evidence type="ECO:0000313" key="3">
    <source>
        <dbReference type="Proteomes" id="UP001068021"/>
    </source>
</evidence>
<accession>A0A9E5A5W6</accession>